<feature type="transmembrane region" description="Helical" evidence="7">
    <location>
        <begin position="99"/>
        <end position="124"/>
    </location>
</feature>
<dbReference type="NCBIfam" id="TIGR00544">
    <property type="entry name" value="lgt"/>
    <property type="match status" value="1"/>
</dbReference>
<comment type="catalytic activity">
    <reaction evidence="7">
        <text>L-cysteinyl-[prolipoprotein] + a 1,2-diacyl-sn-glycero-3-phospho-(1'-sn-glycerol) = an S-1,2-diacyl-sn-glyceryl-L-cysteinyl-[prolipoprotein] + sn-glycerol 1-phosphate + H(+)</text>
        <dbReference type="Rhea" id="RHEA:56712"/>
        <dbReference type="Rhea" id="RHEA-COMP:14679"/>
        <dbReference type="Rhea" id="RHEA-COMP:14680"/>
        <dbReference type="ChEBI" id="CHEBI:15378"/>
        <dbReference type="ChEBI" id="CHEBI:29950"/>
        <dbReference type="ChEBI" id="CHEBI:57685"/>
        <dbReference type="ChEBI" id="CHEBI:64716"/>
        <dbReference type="ChEBI" id="CHEBI:140658"/>
        <dbReference type="EC" id="2.5.1.145"/>
    </reaction>
</comment>
<dbReference type="GO" id="GO:0042158">
    <property type="term" value="P:lipoprotein biosynthetic process"/>
    <property type="evidence" value="ECO:0007669"/>
    <property type="project" value="UniProtKB-UniRule"/>
</dbReference>
<gene>
    <name evidence="7" type="primary">lgt</name>
    <name evidence="8" type="ORF">CFH83_01260</name>
</gene>
<dbReference type="UniPathway" id="UPA00664"/>
<feature type="transmembrane region" description="Helical" evidence="7">
    <location>
        <begin position="57"/>
        <end position="79"/>
    </location>
</feature>
<protein>
    <recommendedName>
        <fullName evidence="7">Phosphatidylglycerol--prolipoprotein diacylglyceryl transferase</fullName>
        <ecNumber evidence="7">2.5.1.145</ecNumber>
    </recommendedName>
</protein>
<keyword evidence="2 7" id="KW-1003">Cell membrane</keyword>
<dbReference type="EMBL" id="DLUI01000020">
    <property type="protein sequence ID" value="DAB39328.1"/>
    <property type="molecule type" value="Genomic_DNA"/>
</dbReference>
<comment type="similarity">
    <text evidence="1 7">Belongs to the Lgt family.</text>
</comment>
<dbReference type="PANTHER" id="PTHR30589:SF0">
    <property type="entry name" value="PHOSPHATIDYLGLYCEROL--PROLIPOPROTEIN DIACYLGLYCERYL TRANSFERASE"/>
    <property type="match status" value="1"/>
</dbReference>
<feature type="binding site" evidence="7">
    <location>
        <position position="152"/>
    </location>
    <ligand>
        <name>a 1,2-diacyl-sn-glycero-3-phospho-(1'-sn-glycerol)</name>
        <dbReference type="ChEBI" id="CHEBI:64716"/>
    </ligand>
</feature>
<evidence type="ECO:0000313" key="9">
    <source>
        <dbReference type="Proteomes" id="UP000228859"/>
    </source>
</evidence>
<dbReference type="PROSITE" id="PS01311">
    <property type="entry name" value="LGT"/>
    <property type="match status" value="1"/>
</dbReference>
<name>A0A2D3WFY4_9BACT</name>
<evidence type="ECO:0000256" key="6">
    <source>
        <dbReference type="ARBA" id="ARBA00023136"/>
    </source>
</evidence>
<comment type="subcellular location">
    <subcellularLocation>
        <location evidence="7">Cell membrane</location>
        <topology evidence="7">Multi-pass membrane protein</topology>
    </subcellularLocation>
</comment>
<accession>A0A2D3WFY4</accession>
<keyword evidence="4 7" id="KW-0812">Transmembrane</keyword>
<dbReference type="HAMAP" id="MF_01147">
    <property type="entry name" value="Lgt"/>
    <property type="match status" value="1"/>
</dbReference>
<keyword evidence="3 7" id="KW-0808">Transferase</keyword>
<evidence type="ECO:0000256" key="5">
    <source>
        <dbReference type="ARBA" id="ARBA00022989"/>
    </source>
</evidence>
<evidence type="ECO:0000313" key="8">
    <source>
        <dbReference type="EMBL" id="DAB39328.1"/>
    </source>
</evidence>
<dbReference type="GO" id="GO:0008961">
    <property type="term" value="F:phosphatidylglycerol-prolipoprotein diacylglyceryl transferase activity"/>
    <property type="evidence" value="ECO:0007669"/>
    <property type="project" value="UniProtKB-UniRule"/>
</dbReference>
<dbReference type="Pfam" id="PF01790">
    <property type="entry name" value="LGT"/>
    <property type="match status" value="1"/>
</dbReference>
<sequence>MEFWQHIYEHFNPVAFSIFSIPVHWYGLMYVLALLSALVIAKWIVQKDNISITKDQLDDYFVYAEIGVILGARLGYILFYDTHTMYYLTNPWQIFNPFIDGQFVGIRGMSFHGAILGFLVGSYLYHRRHGIPFGRLMDLVAVSVPLAYVFGRIGNFLNQELVGRATDVPWGIYVYDTLRHPSQLYEAFVEGIVVFVIIYAYRHRKAFEGELILLYGFLYGIGRGLVEFYRAPDAQIGYLAGQWLTLGMALSFAMAGVSAILWVYFKRNRRKVV</sequence>
<organism evidence="8 9">
    <name type="scientific">Sulfuricurvum kujiense</name>
    <dbReference type="NCBI Taxonomy" id="148813"/>
    <lineage>
        <taxon>Bacteria</taxon>
        <taxon>Pseudomonadati</taxon>
        <taxon>Campylobacterota</taxon>
        <taxon>Epsilonproteobacteria</taxon>
        <taxon>Campylobacterales</taxon>
        <taxon>Sulfurimonadaceae</taxon>
        <taxon>Sulfuricurvum</taxon>
    </lineage>
</organism>
<evidence type="ECO:0000256" key="7">
    <source>
        <dbReference type="HAMAP-Rule" id="MF_01147"/>
    </source>
</evidence>
<dbReference type="GO" id="GO:0005886">
    <property type="term" value="C:plasma membrane"/>
    <property type="evidence" value="ECO:0007669"/>
    <property type="project" value="UniProtKB-SubCell"/>
</dbReference>
<dbReference type="RefSeq" id="WP_294895873.1">
    <property type="nucleotide sequence ID" value="NZ_DLUI01000020.1"/>
</dbReference>
<feature type="transmembrane region" description="Helical" evidence="7">
    <location>
        <begin position="184"/>
        <end position="201"/>
    </location>
</feature>
<dbReference type="InterPro" id="IPR001640">
    <property type="entry name" value="Lgt"/>
</dbReference>
<comment type="function">
    <text evidence="7">Catalyzes the transfer of the diacylglyceryl group from phosphatidylglycerol to the sulfhydryl group of the N-terminal cysteine of a prolipoprotein, the first step in the formation of mature lipoproteins.</text>
</comment>
<feature type="transmembrane region" description="Helical" evidence="7">
    <location>
        <begin position="23"/>
        <end position="45"/>
    </location>
</feature>
<keyword evidence="5 7" id="KW-1133">Transmembrane helix</keyword>
<keyword evidence="6 7" id="KW-0472">Membrane</keyword>
<feature type="transmembrane region" description="Helical" evidence="7">
    <location>
        <begin position="243"/>
        <end position="265"/>
    </location>
</feature>
<evidence type="ECO:0000256" key="2">
    <source>
        <dbReference type="ARBA" id="ARBA00022475"/>
    </source>
</evidence>
<dbReference type="EC" id="2.5.1.145" evidence="7"/>
<feature type="transmembrane region" description="Helical" evidence="7">
    <location>
        <begin position="136"/>
        <end position="154"/>
    </location>
</feature>
<evidence type="ECO:0000256" key="4">
    <source>
        <dbReference type="ARBA" id="ARBA00022692"/>
    </source>
</evidence>
<dbReference type="Proteomes" id="UP000228859">
    <property type="component" value="Unassembled WGS sequence"/>
</dbReference>
<keyword evidence="8" id="KW-0449">Lipoprotein</keyword>
<comment type="caution">
    <text evidence="8">The sequence shown here is derived from an EMBL/GenBank/DDBJ whole genome shotgun (WGS) entry which is preliminary data.</text>
</comment>
<reference evidence="8 9" key="1">
    <citation type="journal article" date="2017" name="Front. Microbiol.">
        <title>Comparative Genomic Analysis of the Class Epsilonproteobacteria and Proposed Reclassification to Epsilonbacteraeota (phyl. nov.).</title>
        <authorList>
            <person name="Waite D.W."/>
            <person name="Vanwonterghem I."/>
            <person name="Rinke C."/>
            <person name="Parks D.H."/>
            <person name="Zhang Y."/>
            <person name="Takai K."/>
            <person name="Sievert S.M."/>
            <person name="Simon J."/>
            <person name="Campbell B.J."/>
            <person name="Hanson T.E."/>
            <person name="Woyke T."/>
            <person name="Klotz M.G."/>
            <person name="Hugenholtz P."/>
        </authorList>
    </citation>
    <scope>NUCLEOTIDE SEQUENCE [LARGE SCALE GENOMIC DNA]</scope>
    <source>
        <strain evidence="8">UBA12443</strain>
    </source>
</reference>
<evidence type="ECO:0000256" key="1">
    <source>
        <dbReference type="ARBA" id="ARBA00007150"/>
    </source>
</evidence>
<dbReference type="AlphaFoldDB" id="A0A2D3WFY4"/>
<feature type="transmembrane region" description="Helical" evidence="7">
    <location>
        <begin position="213"/>
        <end position="231"/>
    </location>
</feature>
<proteinExistence type="inferred from homology"/>
<comment type="pathway">
    <text evidence="7">Protein modification; lipoprotein biosynthesis (diacylglyceryl transfer).</text>
</comment>
<evidence type="ECO:0000256" key="3">
    <source>
        <dbReference type="ARBA" id="ARBA00022679"/>
    </source>
</evidence>
<dbReference type="PANTHER" id="PTHR30589">
    <property type="entry name" value="PROLIPOPROTEIN DIACYLGLYCERYL TRANSFERASE"/>
    <property type="match status" value="1"/>
</dbReference>